<gene>
    <name evidence="1" type="ORF">B0H03_1043</name>
</gene>
<dbReference type="EMBL" id="QGDV01000004">
    <property type="protein sequence ID" value="PWJ64637.1"/>
    <property type="molecule type" value="Genomic_DNA"/>
</dbReference>
<name>A0ABX5LIK3_9MICO</name>
<accession>A0ABX5LIK3</accession>
<sequence length="109" mass="12535">MAPCSVNDRRRDDYADALADLSVRILTVKKFYLFPKFASYARFARRATTLGQMRGLCKKVRLSYGHTIGGLEEAHVVRADGTIDMETTWVYQASLTKVWKMSQTIRWLI</sequence>
<keyword evidence="2" id="KW-1185">Reference proteome</keyword>
<evidence type="ECO:0000313" key="1">
    <source>
        <dbReference type="EMBL" id="PWJ64637.1"/>
    </source>
</evidence>
<reference evidence="1 2" key="1">
    <citation type="submission" date="2018-03" db="EMBL/GenBank/DDBJ databases">
        <title>Genomic Encyclopedia of Type Strains, Phase III (KMG-III): the genomes of soil and plant-associated and newly described type strains.</title>
        <authorList>
            <person name="Whitman W."/>
        </authorList>
    </citation>
    <scope>NUCLEOTIDE SEQUENCE [LARGE SCALE GENOMIC DNA]</scope>
    <source>
        <strain evidence="1 2">VKM Ac-1602</strain>
    </source>
</reference>
<protein>
    <submittedName>
        <fullName evidence="1">Uncharacterized protein</fullName>
    </submittedName>
</protein>
<dbReference type="Proteomes" id="UP000245674">
    <property type="component" value="Unassembled WGS sequence"/>
</dbReference>
<evidence type="ECO:0000313" key="2">
    <source>
        <dbReference type="Proteomes" id="UP000245674"/>
    </source>
</evidence>
<proteinExistence type="predicted"/>
<comment type="caution">
    <text evidence="1">The sequence shown here is derived from an EMBL/GenBank/DDBJ whole genome shotgun (WGS) entry which is preliminary data.</text>
</comment>
<organism evidence="1 2">
    <name type="scientific">Rathayibacter iranicus NCPPB 2253 = VKM Ac-1602</name>
    <dbReference type="NCBI Taxonomy" id="1328868"/>
    <lineage>
        <taxon>Bacteria</taxon>
        <taxon>Bacillati</taxon>
        <taxon>Actinomycetota</taxon>
        <taxon>Actinomycetes</taxon>
        <taxon>Micrococcales</taxon>
        <taxon>Microbacteriaceae</taxon>
        <taxon>Rathayibacter</taxon>
    </lineage>
</organism>